<dbReference type="GO" id="GO:0051213">
    <property type="term" value="F:dioxygenase activity"/>
    <property type="evidence" value="ECO:0007669"/>
    <property type="project" value="UniProtKB-KW"/>
</dbReference>
<evidence type="ECO:0000256" key="3">
    <source>
        <dbReference type="ARBA" id="ARBA00011738"/>
    </source>
</evidence>
<dbReference type="EMBL" id="ML739061">
    <property type="protein sequence ID" value="KAE8354973.1"/>
    <property type="molecule type" value="Genomic_DNA"/>
</dbReference>
<reference evidence="9" key="1">
    <citation type="submission" date="2019-04" db="EMBL/GenBank/DDBJ databases">
        <title>Friends and foes A comparative genomics studyof 23 Aspergillus species from section Flavi.</title>
        <authorList>
            <consortium name="DOE Joint Genome Institute"/>
            <person name="Kjaerbolling I."/>
            <person name="Vesth T."/>
            <person name="Frisvad J.C."/>
            <person name="Nybo J.L."/>
            <person name="Theobald S."/>
            <person name="Kildgaard S."/>
            <person name="Isbrandt T."/>
            <person name="Kuo A."/>
            <person name="Sato A."/>
            <person name="Lyhne E.K."/>
            <person name="Kogle M.E."/>
            <person name="Wiebenga A."/>
            <person name="Kun R.S."/>
            <person name="Lubbers R.J."/>
            <person name="Makela M.R."/>
            <person name="Barry K."/>
            <person name="Chovatia M."/>
            <person name="Clum A."/>
            <person name="Daum C."/>
            <person name="Haridas S."/>
            <person name="He G."/>
            <person name="LaButti K."/>
            <person name="Lipzen A."/>
            <person name="Mondo S."/>
            <person name="Riley R."/>
            <person name="Salamov A."/>
            <person name="Simmons B.A."/>
            <person name="Magnuson J.K."/>
            <person name="Henrissat B."/>
            <person name="Mortensen U.H."/>
            <person name="Larsen T.O."/>
            <person name="Devries R.P."/>
            <person name="Grigoriev I.V."/>
            <person name="Machida M."/>
            <person name="Baker S.E."/>
            <person name="Andersen M.R."/>
        </authorList>
    </citation>
    <scope>NUCLEOTIDE SEQUENCE [LARGE SCALE GENOMIC DNA]</scope>
    <source>
        <strain evidence="9">CBS 553.77</strain>
    </source>
</reference>
<dbReference type="InterPro" id="IPR008775">
    <property type="entry name" value="Phytyl_CoA_dOase-like"/>
</dbReference>
<evidence type="ECO:0008006" key="10">
    <source>
        <dbReference type="Google" id="ProtNLM"/>
    </source>
</evidence>
<keyword evidence="9" id="KW-1185">Reference proteome</keyword>
<dbReference type="OrthoDB" id="445007at2759"/>
<sequence length="295" mass="32000">MSPKFELSAVDAASTTPEDVVNRLTRHGGVIVRQLIPPAILQDLSQDIHPHFNQFWKTGVIFSSKSQVVPGLCAKSAAYVNTVVCNPLYSAVCDTLLTSRHTCWYGDEQCTYVAAPQVNGAVAICSAPGNEAQRLHRDDMGHHNYLSAISPEEYSVGRDTGVGVFIAATPTTRANGATRFIPGSHLWSTETPPDESLAVSAELQPGDAFFMLASSYHGGSANTTTDQNRIIYSTFMAKGFLRQEENQYLTIPQDQLKKLSPHACGRLGYAPTEPFHGWVGFADPRTALGLPTDSE</sequence>
<dbReference type="Gene3D" id="2.60.120.620">
    <property type="entry name" value="q2cbj1_9rhob like domain"/>
    <property type="match status" value="1"/>
</dbReference>
<comment type="cofactor">
    <cofactor evidence="1">
        <name>Fe cation</name>
        <dbReference type="ChEBI" id="CHEBI:24875"/>
    </cofactor>
</comment>
<proteinExistence type="inferred from homology"/>
<dbReference type="Pfam" id="PF05721">
    <property type="entry name" value="PhyH"/>
    <property type="match status" value="1"/>
</dbReference>
<dbReference type="SUPFAM" id="SSF51197">
    <property type="entry name" value="Clavaminate synthase-like"/>
    <property type="match status" value="1"/>
</dbReference>
<evidence type="ECO:0000256" key="4">
    <source>
        <dbReference type="ARBA" id="ARBA00022723"/>
    </source>
</evidence>
<evidence type="ECO:0000256" key="2">
    <source>
        <dbReference type="ARBA" id="ARBA00005830"/>
    </source>
</evidence>
<evidence type="ECO:0000313" key="8">
    <source>
        <dbReference type="EMBL" id="KAE8354973.1"/>
    </source>
</evidence>
<protein>
    <recommendedName>
        <fullName evidence="10">Phytanoyl-CoA dioxygenase family protein</fullName>
    </recommendedName>
</protein>
<dbReference type="Proteomes" id="UP000327118">
    <property type="component" value="Unassembled WGS sequence"/>
</dbReference>
<evidence type="ECO:0000256" key="7">
    <source>
        <dbReference type="ARBA" id="ARBA00023004"/>
    </source>
</evidence>
<keyword evidence="7" id="KW-0408">Iron</keyword>
<dbReference type="GO" id="GO:0046872">
    <property type="term" value="F:metal ion binding"/>
    <property type="evidence" value="ECO:0007669"/>
    <property type="project" value="UniProtKB-KW"/>
</dbReference>
<gene>
    <name evidence="8" type="ORF">BDV28DRAFT_63464</name>
</gene>
<evidence type="ECO:0000256" key="5">
    <source>
        <dbReference type="ARBA" id="ARBA00022964"/>
    </source>
</evidence>
<comment type="similarity">
    <text evidence="2">Belongs to the PhyH family.</text>
</comment>
<accession>A0A5N6ZCS8</accession>
<keyword evidence="5" id="KW-0223">Dioxygenase</keyword>
<name>A0A5N6ZCS8_9EURO</name>
<dbReference type="PANTHER" id="PTHR20883:SF45">
    <property type="entry name" value="PHYTANOYL-COA DIOXYGENASE FAMILY PROTEIN"/>
    <property type="match status" value="1"/>
</dbReference>
<comment type="subunit">
    <text evidence="3">Homodimer.</text>
</comment>
<evidence type="ECO:0000256" key="6">
    <source>
        <dbReference type="ARBA" id="ARBA00023002"/>
    </source>
</evidence>
<organism evidence="8 9">
    <name type="scientific">Aspergillus coremiiformis</name>
    <dbReference type="NCBI Taxonomy" id="138285"/>
    <lineage>
        <taxon>Eukaryota</taxon>
        <taxon>Fungi</taxon>
        <taxon>Dikarya</taxon>
        <taxon>Ascomycota</taxon>
        <taxon>Pezizomycotina</taxon>
        <taxon>Eurotiomycetes</taxon>
        <taxon>Eurotiomycetidae</taxon>
        <taxon>Eurotiales</taxon>
        <taxon>Aspergillaceae</taxon>
        <taxon>Aspergillus</taxon>
        <taxon>Aspergillus subgen. Circumdati</taxon>
    </lineage>
</organism>
<evidence type="ECO:0000256" key="1">
    <source>
        <dbReference type="ARBA" id="ARBA00001962"/>
    </source>
</evidence>
<dbReference type="AlphaFoldDB" id="A0A5N6ZCS8"/>
<keyword evidence="6" id="KW-0560">Oxidoreductase</keyword>
<keyword evidence="4" id="KW-0479">Metal-binding</keyword>
<evidence type="ECO:0000313" key="9">
    <source>
        <dbReference type="Proteomes" id="UP000327118"/>
    </source>
</evidence>
<dbReference type="PANTHER" id="PTHR20883">
    <property type="entry name" value="PHYTANOYL-COA DIOXYGENASE DOMAIN CONTAINING 1"/>
    <property type="match status" value="1"/>
</dbReference>